<dbReference type="OMA" id="QYEPYIV"/>
<gene>
    <name evidence="3 4" type="primary">LOC110989107</name>
</gene>
<name>A0A8B7ZZC4_ACAPL</name>
<evidence type="ECO:0000313" key="4">
    <source>
        <dbReference type="RefSeq" id="XP_022108936.1"/>
    </source>
</evidence>
<evidence type="ECO:0000313" key="3">
    <source>
        <dbReference type="RefSeq" id="XP_022108935.1"/>
    </source>
</evidence>
<dbReference type="KEGG" id="aplc:110989107"/>
<dbReference type="RefSeq" id="XP_022108935.1">
    <property type="nucleotide sequence ID" value="XM_022253243.1"/>
</dbReference>
<dbReference type="PANTHER" id="PTHR34348">
    <property type="entry name" value="SURFEIT LOCUS PROTEIN 2"/>
    <property type="match status" value="1"/>
</dbReference>
<accession>A0A8B7ZZC4</accession>
<keyword evidence="2" id="KW-1185">Reference proteome</keyword>
<reference evidence="3 4" key="1">
    <citation type="submission" date="2025-04" db="UniProtKB">
        <authorList>
            <consortium name="RefSeq"/>
        </authorList>
    </citation>
    <scope>IDENTIFICATION</scope>
</reference>
<feature type="region of interest" description="Disordered" evidence="1">
    <location>
        <begin position="150"/>
        <end position="262"/>
    </location>
</feature>
<feature type="compositionally biased region" description="Polar residues" evidence="1">
    <location>
        <begin position="252"/>
        <end position="262"/>
    </location>
</feature>
<dbReference type="Pfam" id="PF05477">
    <property type="entry name" value="SURF2"/>
    <property type="match status" value="1"/>
</dbReference>
<dbReference type="PANTHER" id="PTHR34348:SF1">
    <property type="entry name" value="SURFEIT LOCUS PROTEIN 2"/>
    <property type="match status" value="1"/>
</dbReference>
<proteinExistence type="predicted"/>
<feature type="region of interest" description="Disordered" evidence="1">
    <location>
        <begin position="1"/>
        <end position="20"/>
    </location>
</feature>
<dbReference type="Proteomes" id="UP000694845">
    <property type="component" value="Unplaced"/>
</dbReference>
<evidence type="ECO:0000313" key="2">
    <source>
        <dbReference type="Proteomes" id="UP000694845"/>
    </source>
</evidence>
<sequence length="262" mass="30134">MAALRGLRHGQADDTTTNDMEDHRKELASLSQELQEFLKRHGSLNYIGSKKVRCSLTGHEMPCKMTALESYTKGRKYQRLRERSCCDLEKYKPHIIPSQKKGHVHQLFCTLTRRHISREPADIERHVKGKRYMRALTRYNECQRLGVPFKPCSKVPRMDQQQQELDHGPREGSTTDSEASDGETDDSMSDLYPAEDFEDELEDAGLEEDIENMAVGDASKNAEQVTVGKKRKNPGFTKKTTFKKSKQLKLNPEQQQMFKDAR</sequence>
<dbReference type="InterPro" id="IPR008833">
    <property type="entry name" value="Surf2"/>
</dbReference>
<dbReference type="RefSeq" id="XP_022108936.1">
    <property type="nucleotide sequence ID" value="XM_022253244.1"/>
</dbReference>
<evidence type="ECO:0000256" key="1">
    <source>
        <dbReference type="SAM" id="MobiDB-lite"/>
    </source>
</evidence>
<dbReference type="OrthoDB" id="127285at2759"/>
<protein>
    <submittedName>
        <fullName evidence="3 4">Surfeit locus protein 2-like isoform X1</fullName>
    </submittedName>
</protein>
<organism evidence="2 4">
    <name type="scientific">Acanthaster planci</name>
    <name type="common">Crown-of-thorns starfish</name>
    <dbReference type="NCBI Taxonomy" id="133434"/>
    <lineage>
        <taxon>Eukaryota</taxon>
        <taxon>Metazoa</taxon>
        <taxon>Echinodermata</taxon>
        <taxon>Eleutherozoa</taxon>
        <taxon>Asterozoa</taxon>
        <taxon>Asteroidea</taxon>
        <taxon>Valvatacea</taxon>
        <taxon>Valvatida</taxon>
        <taxon>Acanthasteridae</taxon>
        <taxon>Acanthaster</taxon>
    </lineage>
</organism>
<feature type="compositionally biased region" description="Acidic residues" evidence="1">
    <location>
        <begin position="178"/>
        <end position="211"/>
    </location>
</feature>
<dbReference type="GeneID" id="110989107"/>
<dbReference type="AlphaFoldDB" id="A0A8B7ZZC4"/>